<keyword evidence="3" id="KW-1185">Reference proteome</keyword>
<evidence type="ECO:0000313" key="2">
    <source>
        <dbReference type="EMBL" id="GAA3792005.1"/>
    </source>
</evidence>
<reference evidence="3" key="1">
    <citation type="journal article" date="2019" name="Int. J. Syst. Evol. Microbiol.">
        <title>The Global Catalogue of Microorganisms (GCM) 10K type strain sequencing project: providing services to taxonomists for standard genome sequencing and annotation.</title>
        <authorList>
            <consortium name="The Broad Institute Genomics Platform"/>
            <consortium name="The Broad Institute Genome Sequencing Center for Infectious Disease"/>
            <person name="Wu L."/>
            <person name="Ma J."/>
        </authorList>
    </citation>
    <scope>NUCLEOTIDE SEQUENCE [LARGE SCALE GENOMIC DNA]</scope>
    <source>
        <strain evidence="3">JCM 16908</strain>
    </source>
</reference>
<protein>
    <submittedName>
        <fullName evidence="2">Uncharacterized protein</fullName>
    </submittedName>
</protein>
<dbReference type="Proteomes" id="UP001500888">
    <property type="component" value="Unassembled WGS sequence"/>
</dbReference>
<organism evidence="2 3">
    <name type="scientific">Sphaerisporangium flaviroseum</name>
    <dbReference type="NCBI Taxonomy" id="509199"/>
    <lineage>
        <taxon>Bacteria</taxon>
        <taxon>Bacillati</taxon>
        <taxon>Actinomycetota</taxon>
        <taxon>Actinomycetes</taxon>
        <taxon>Streptosporangiales</taxon>
        <taxon>Streptosporangiaceae</taxon>
        <taxon>Sphaerisporangium</taxon>
    </lineage>
</organism>
<dbReference type="EMBL" id="BAAAZR010000001">
    <property type="protein sequence ID" value="GAA3792005.1"/>
    <property type="molecule type" value="Genomic_DNA"/>
</dbReference>
<gene>
    <name evidence="2" type="ORF">GCM10022226_08870</name>
</gene>
<name>A0ABP7HHE6_9ACTN</name>
<feature type="region of interest" description="Disordered" evidence="1">
    <location>
        <begin position="27"/>
        <end position="48"/>
    </location>
</feature>
<evidence type="ECO:0000256" key="1">
    <source>
        <dbReference type="SAM" id="MobiDB-lite"/>
    </source>
</evidence>
<evidence type="ECO:0000313" key="3">
    <source>
        <dbReference type="Proteomes" id="UP001500888"/>
    </source>
</evidence>
<proteinExistence type="predicted"/>
<comment type="caution">
    <text evidence="2">The sequence shown here is derived from an EMBL/GenBank/DDBJ whole genome shotgun (WGS) entry which is preliminary data.</text>
</comment>
<accession>A0ABP7HHE6</accession>
<sequence length="57" mass="5983">MHGAGDVLHALGALIGSENLAYEATCDGEREQRHSGDHDHDGEMGTTKGYRCGIVSG</sequence>
<feature type="compositionally biased region" description="Basic and acidic residues" evidence="1">
    <location>
        <begin position="27"/>
        <end position="43"/>
    </location>
</feature>